<keyword evidence="1" id="KW-0808">Transferase</keyword>
<dbReference type="SUPFAM" id="SSF53335">
    <property type="entry name" value="S-adenosyl-L-methionine-dependent methyltransferases"/>
    <property type="match status" value="1"/>
</dbReference>
<dbReference type="Gene3D" id="3.40.50.150">
    <property type="entry name" value="Vaccinia Virus protein VP39"/>
    <property type="match status" value="1"/>
</dbReference>
<evidence type="ECO:0000313" key="1">
    <source>
        <dbReference type="EMBL" id="MBD8504571.1"/>
    </source>
</evidence>
<comment type="caution">
    <text evidence="1">The sequence shown here is derived from an EMBL/GenBank/DDBJ whole genome shotgun (WGS) entry which is preliminary data.</text>
</comment>
<evidence type="ECO:0000313" key="2">
    <source>
        <dbReference type="Proteomes" id="UP000603602"/>
    </source>
</evidence>
<reference evidence="2" key="1">
    <citation type="submission" date="2023-07" db="EMBL/GenBank/DDBJ databases">
        <title>Thauera sp. CAU 1555 isolated from sand of Yaerae Beach.</title>
        <authorList>
            <person name="Kim W."/>
        </authorList>
    </citation>
    <scope>NUCLEOTIDE SEQUENCE [LARGE SCALE GENOMIC DNA]</scope>
    <source>
        <strain evidence="2">CAU 1555</strain>
    </source>
</reference>
<dbReference type="RefSeq" id="WP_187719301.1">
    <property type="nucleotide sequence ID" value="NZ_JACTAH010000002.1"/>
</dbReference>
<sequence length="198" mass="23477">MNLSPSQTAFAKRILSTVGYDWGHWTRTVMYRECKALIRELGPERLDAMEISAGDKFQQLPFRSFTEMNYPEYDICKDRLPGEFDLIIADQVWEHLLWPYRATRNVHAMLRPGGYFLVTTPFLIRRHEIPYDCTRWTEMGMKHFLAECGFDIERIRTWSWGNRACIKANFSRWARRGWFGSLRNEPDFPVTVWALAQN</sequence>
<dbReference type="Pfam" id="PF13489">
    <property type="entry name" value="Methyltransf_23"/>
    <property type="match status" value="1"/>
</dbReference>
<dbReference type="EMBL" id="JACYTO010000002">
    <property type="protein sequence ID" value="MBD8504571.1"/>
    <property type="molecule type" value="Genomic_DNA"/>
</dbReference>
<protein>
    <submittedName>
        <fullName evidence="1">Methyltransferase domain-containing protein</fullName>
    </submittedName>
</protein>
<accession>A0ABR9BDY6</accession>
<name>A0ABR9BDY6_9RHOO</name>
<dbReference type="InterPro" id="IPR029063">
    <property type="entry name" value="SAM-dependent_MTases_sf"/>
</dbReference>
<dbReference type="GO" id="GO:0032259">
    <property type="term" value="P:methylation"/>
    <property type="evidence" value="ECO:0007669"/>
    <property type="project" value="UniProtKB-KW"/>
</dbReference>
<keyword evidence="1" id="KW-0489">Methyltransferase</keyword>
<proteinExistence type="predicted"/>
<dbReference type="GO" id="GO:0008168">
    <property type="term" value="F:methyltransferase activity"/>
    <property type="evidence" value="ECO:0007669"/>
    <property type="project" value="UniProtKB-KW"/>
</dbReference>
<dbReference type="CDD" id="cd02440">
    <property type="entry name" value="AdoMet_MTases"/>
    <property type="match status" value="1"/>
</dbReference>
<keyword evidence="2" id="KW-1185">Reference proteome</keyword>
<dbReference type="Proteomes" id="UP000603602">
    <property type="component" value="Unassembled WGS sequence"/>
</dbReference>
<gene>
    <name evidence="1" type="ORF">IFO67_16900</name>
</gene>
<organism evidence="1 2">
    <name type="scientific">Thauera sedimentorum</name>
    <dbReference type="NCBI Taxonomy" id="2767595"/>
    <lineage>
        <taxon>Bacteria</taxon>
        <taxon>Pseudomonadati</taxon>
        <taxon>Pseudomonadota</taxon>
        <taxon>Betaproteobacteria</taxon>
        <taxon>Rhodocyclales</taxon>
        <taxon>Zoogloeaceae</taxon>
        <taxon>Thauera</taxon>
    </lineage>
</organism>